<name>A0A2N5W615_9BASI</name>
<dbReference type="EMBL" id="PGCI01000049">
    <property type="protein sequence ID" value="PLW45386.1"/>
    <property type="molecule type" value="Genomic_DNA"/>
</dbReference>
<protein>
    <submittedName>
        <fullName evidence="4">Uncharacterized protein</fullName>
    </submittedName>
</protein>
<evidence type="ECO:0000313" key="2">
    <source>
        <dbReference type="EMBL" id="PLW22749.1"/>
    </source>
</evidence>
<evidence type="ECO:0000256" key="1">
    <source>
        <dbReference type="SAM" id="SignalP"/>
    </source>
</evidence>
<proteinExistence type="predicted"/>
<dbReference type="AlphaFoldDB" id="A0A2N5W615"/>
<organism evidence="4 5">
    <name type="scientific">Puccinia coronata f. sp. avenae</name>
    <dbReference type="NCBI Taxonomy" id="200324"/>
    <lineage>
        <taxon>Eukaryota</taxon>
        <taxon>Fungi</taxon>
        <taxon>Dikarya</taxon>
        <taxon>Basidiomycota</taxon>
        <taxon>Pucciniomycotina</taxon>
        <taxon>Pucciniomycetes</taxon>
        <taxon>Pucciniales</taxon>
        <taxon>Pucciniaceae</taxon>
        <taxon>Puccinia</taxon>
    </lineage>
</organism>
<feature type="signal peptide" evidence="1">
    <location>
        <begin position="1"/>
        <end position="22"/>
    </location>
</feature>
<dbReference type="EMBL" id="PGCJ01000009">
    <property type="protein sequence ID" value="PLW57670.1"/>
    <property type="molecule type" value="Genomic_DNA"/>
</dbReference>
<dbReference type="OrthoDB" id="2517464at2759"/>
<dbReference type="Proteomes" id="UP000235388">
    <property type="component" value="Unassembled WGS sequence"/>
</dbReference>
<keyword evidence="1" id="KW-0732">Signal</keyword>
<reference evidence="5 6" key="1">
    <citation type="submission" date="2017-11" db="EMBL/GenBank/DDBJ databases">
        <title>De novo assembly and phasing of dikaryotic genomes from two isolates of Puccinia coronata f. sp. avenae, the causal agent of oat crown rust.</title>
        <authorList>
            <person name="Miller M.E."/>
            <person name="Zhang Y."/>
            <person name="Omidvar V."/>
            <person name="Sperschneider J."/>
            <person name="Schwessinger B."/>
            <person name="Raley C."/>
            <person name="Palmer J.M."/>
            <person name="Garnica D."/>
            <person name="Upadhyaya N."/>
            <person name="Rathjen J."/>
            <person name="Taylor J.M."/>
            <person name="Park R.F."/>
            <person name="Dodds P.N."/>
            <person name="Hirsch C.D."/>
            <person name="Kianian S.F."/>
            <person name="Figueroa M."/>
        </authorList>
    </citation>
    <scope>NUCLEOTIDE SEQUENCE [LARGE SCALE GENOMIC DNA]</scope>
    <source>
        <strain evidence="4">12NC29</strain>
        <strain evidence="2">12SD80</strain>
    </source>
</reference>
<feature type="chain" id="PRO_5015084160" evidence="1">
    <location>
        <begin position="23"/>
        <end position="336"/>
    </location>
</feature>
<gene>
    <name evidence="4" type="ORF">PCANC_01088</name>
    <name evidence="3" type="ORF">PCASD_03092</name>
    <name evidence="2" type="ORF">PCASD_11104</name>
</gene>
<sequence>MLVRLLPSWLLVIGLLASIVKSAVYLTNYDDTLKAVTNDARSLVNRRTTATKISGEEESPRSWEEMIRIGEKITGDHPGVPKAEIYDENQAREIKIKETQTKLYESLERIQTLDIRNHPEQGAFDSLIERFREHMEFFTAPAMEENEEKIKDAELDRKAVHEKEKLTQVFKAFQNIDGFLGSTDKHRSSFFRYCDIFVEYLYASERYGSLGRKVIQEFLNEQDHWIVLFHYIIGKFPNTDNITHLFLSYDLRSSLEESPFTEEIHVLLGLMSDDSWKKMKNLYLAIQMGLHDPPQSSWFPEAEWKKIKAAFFGFTQDIMNNPESIKQDVNLRAPYT</sequence>
<comment type="caution">
    <text evidence="4">The sequence shown here is derived from an EMBL/GenBank/DDBJ whole genome shotgun (WGS) entry which is preliminary data.</text>
</comment>
<evidence type="ECO:0000313" key="3">
    <source>
        <dbReference type="EMBL" id="PLW45386.1"/>
    </source>
</evidence>
<accession>A0A2N5W615</accession>
<evidence type="ECO:0000313" key="5">
    <source>
        <dbReference type="Proteomes" id="UP000235388"/>
    </source>
</evidence>
<dbReference type="EMBL" id="PGCI01000654">
    <property type="protein sequence ID" value="PLW22749.1"/>
    <property type="molecule type" value="Genomic_DNA"/>
</dbReference>
<evidence type="ECO:0000313" key="4">
    <source>
        <dbReference type="EMBL" id="PLW57670.1"/>
    </source>
</evidence>
<evidence type="ECO:0000313" key="6">
    <source>
        <dbReference type="Proteomes" id="UP000235392"/>
    </source>
</evidence>
<dbReference type="Proteomes" id="UP000235392">
    <property type="component" value="Unassembled WGS sequence"/>
</dbReference>
<keyword evidence="5" id="KW-1185">Reference proteome</keyword>